<accession>A0ABV2AFQ2</accession>
<sequence length="104" mass="12119">MLVFLSNLGENDLNPFINLIFAHLNAEKLNKTKNGKIEHKKPNLNKITKILTDFAKYFKKETKVHFGRFFDIAQTVFVKVLNGDEKKTKSLIFSLLIDYLDKFI</sequence>
<name>A0ABV2AFQ2_9EUKA</name>
<proteinExistence type="predicted"/>
<reference evidence="1 2" key="1">
    <citation type="journal article" date="2024" name="BMC Biol.">
        <title>Comparative genomics of Ascetosporea gives new insight into the evolutionary basis for animal parasitism in Rhizaria.</title>
        <authorList>
            <person name="Hiltunen Thoren M."/>
            <person name="Onut-Brannstrom I."/>
            <person name="Alfjorden A."/>
            <person name="Peckova H."/>
            <person name="Swords F."/>
            <person name="Hooper C."/>
            <person name="Holzer A.S."/>
            <person name="Bass D."/>
            <person name="Burki F."/>
        </authorList>
    </citation>
    <scope>NUCLEOTIDE SEQUENCE [LARGE SCALE GENOMIC DNA]</scope>
    <source>
        <strain evidence="1">20-A016</strain>
    </source>
</reference>
<keyword evidence="2" id="KW-1185">Reference proteome</keyword>
<organism evidence="1 2">
    <name type="scientific">Bonamia ostreae</name>
    <dbReference type="NCBI Taxonomy" id="126728"/>
    <lineage>
        <taxon>Eukaryota</taxon>
        <taxon>Sar</taxon>
        <taxon>Rhizaria</taxon>
        <taxon>Endomyxa</taxon>
        <taxon>Ascetosporea</taxon>
        <taxon>Haplosporida</taxon>
        <taxon>Bonamia</taxon>
    </lineage>
</organism>
<protein>
    <submittedName>
        <fullName evidence="1">Uncharacterized protein</fullName>
    </submittedName>
</protein>
<evidence type="ECO:0000313" key="1">
    <source>
        <dbReference type="EMBL" id="MES1918492.1"/>
    </source>
</evidence>
<dbReference type="EMBL" id="JBDODL010000071">
    <property type="protein sequence ID" value="MES1918492.1"/>
    <property type="molecule type" value="Genomic_DNA"/>
</dbReference>
<dbReference type="Proteomes" id="UP001439008">
    <property type="component" value="Unassembled WGS sequence"/>
</dbReference>
<comment type="caution">
    <text evidence="1">The sequence shown here is derived from an EMBL/GenBank/DDBJ whole genome shotgun (WGS) entry which is preliminary data.</text>
</comment>
<gene>
    <name evidence="1" type="ORF">MHBO_000456</name>
</gene>
<evidence type="ECO:0000313" key="2">
    <source>
        <dbReference type="Proteomes" id="UP001439008"/>
    </source>
</evidence>